<protein>
    <recommendedName>
        <fullName evidence="2">Glyoxalase domain-containing protein 5</fullName>
    </recommendedName>
</protein>
<reference evidence="5" key="1">
    <citation type="submission" date="2017-01" db="EMBL/GenBank/DDBJ databases">
        <title>Comparative genomics of anhydrobiosis in the tardigrade Hypsibius dujardini.</title>
        <authorList>
            <person name="Yoshida Y."/>
            <person name="Koutsovoulos G."/>
            <person name="Laetsch D."/>
            <person name="Stevens L."/>
            <person name="Kumar S."/>
            <person name="Horikawa D."/>
            <person name="Ishino K."/>
            <person name="Komine S."/>
            <person name="Tomita M."/>
            <person name="Blaxter M."/>
            <person name="Arakawa K."/>
        </authorList>
    </citation>
    <scope>NUCLEOTIDE SEQUENCE [LARGE SCALE GENOMIC DNA]</scope>
    <source>
        <strain evidence="5">Z151</strain>
    </source>
</reference>
<dbReference type="Gene3D" id="3.10.180.10">
    <property type="entry name" value="2,3-Dihydroxybiphenyl 1,2-Dioxygenase, domain 1"/>
    <property type="match status" value="1"/>
</dbReference>
<dbReference type="CDD" id="cd07253">
    <property type="entry name" value="GLOD5"/>
    <property type="match status" value="1"/>
</dbReference>
<dbReference type="Pfam" id="PF00903">
    <property type="entry name" value="Glyoxalase"/>
    <property type="match status" value="1"/>
</dbReference>
<sequence length="130" mass="14441">MAGIKLNRLDHLVLTVSNIDTTCAFYQRVLGMRVVTFGPQSRKALLFGSQKINLHEKGSEFKPNARVAEPGTADLCFIADTGIEAVRTHLQKEQIPLEMDLIERTGATGPIRSIYIRDPDGNLLEISNYV</sequence>
<comment type="similarity">
    <text evidence="1">Belongs to the glyoxalase I family.</text>
</comment>
<evidence type="ECO:0000313" key="5">
    <source>
        <dbReference type="Proteomes" id="UP000192578"/>
    </source>
</evidence>
<dbReference type="PANTHER" id="PTHR21366">
    <property type="entry name" value="GLYOXALASE FAMILY PROTEIN"/>
    <property type="match status" value="1"/>
</dbReference>
<dbReference type="InterPro" id="IPR037523">
    <property type="entry name" value="VOC_core"/>
</dbReference>
<accession>A0A1W0XDB5</accession>
<dbReference type="InterPro" id="IPR050383">
    <property type="entry name" value="GlyoxalaseI/FosfomycinResist"/>
</dbReference>
<dbReference type="OrthoDB" id="5371818at2759"/>
<dbReference type="PROSITE" id="PS51819">
    <property type="entry name" value="VOC"/>
    <property type="match status" value="1"/>
</dbReference>
<name>A0A1W0XDB5_HYPEX</name>
<dbReference type="AlphaFoldDB" id="A0A1W0XDB5"/>
<proteinExistence type="inferred from homology"/>
<evidence type="ECO:0000256" key="1">
    <source>
        <dbReference type="ARBA" id="ARBA00010363"/>
    </source>
</evidence>
<feature type="domain" description="VOC" evidence="3">
    <location>
        <begin position="8"/>
        <end position="129"/>
    </location>
</feature>
<dbReference type="PANTHER" id="PTHR21366:SF14">
    <property type="entry name" value="GLYOXALASE DOMAIN-CONTAINING PROTEIN 5"/>
    <property type="match status" value="1"/>
</dbReference>
<comment type="caution">
    <text evidence="4">The sequence shown here is derived from an EMBL/GenBank/DDBJ whole genome shotgun (WGS) entry which is preliminary data.</text>
</comment>
<gene>
    <name evidence="4" type="ORF">BV898_00415</name>
</gene>
<dbReference type="SUPFAM" id="SSF54593">
    <property type="entry name" value="Glyoxalase/Bleomycin resistance protein/Dihydroxybiphenyl dioxygenase"/>
    <property type="match status" value="1"/>
</dbReference>
<organism evidence="4 5">
    <name type="scientific">Hypsibius exemplaris</name>
    <name type="common">Freshwater tardigrade</name>
    <dbReference type="NCBI Taxonomy" id="2072580"/>
    <lineage>
        <taxon>Eukaryota</taxon>
        <taxon>Metazoa</taxon>
        <taxon>Ecdysozoa</taxon>
        <taxon>Tardigrada</taxon>
        <taxon>Eutardigrada</taxon>
        <taxon>Parachela</taxon>
        <taxon>Hypsibioidea</taxon>
        <taxon>Hypsibiidae</taxon>
        <taxon>Hypsibius</taxon>
    </lineage>
</organism>
<keyword evidence="5" id="KW-1185">Reference proteome</keyword>
<dbReference type="InterPro" id="IPR004360">
    <property type="entry name" value="Glyas_Fos-R_dOase_dom"/>
</dbReference>
<evidence type="ECO:0000256" key="2">
    <source>
        <dbReference type="ARBA" id="ARBA00040140"/>
    </source>
</evidence>
<dbReference type="Proteomes" id="UP000192578">
    <property type="component" value="Unassembled WGS sequence"/>
</dbReference>
<dbReference type="EMBL" id="MTYJ01000002">
    <property type="protein sequence ID" value="OQV25474.1"/>
    <property type="molecule type" value="Genomic_DNA"/>
</dbReference>
<dbReference type="InterPro" id="IPR029068">
    <property type="entry name" value="Glyas_Bleomycin-R_OHBP_Dase"/>
</dbReference>
<evidence type="ECO:0000313" key="4">
    <source>
        <dbReference type="EMBL" id="OQV25474.1"/>
    </source>
</evidence>
<evidence type="ECO:0000259" key="3">
    <source>
        <dbReference type="PROSITE" id="PS51819"/>
    </source>
</evidence>